<name>A0ABP9DAP7_9ACTN</name>
<keyword evidence="2" id="KW-1185">Reference proteome</keyword>
<organism evidence="1 2">
    <name type="scientific">Kitasatospora terrestris</name>
    <dbReference type="NCBI Taxonomy" id="258051"/>
    <lineage>
        <taxon>Bacteria</taxon>
        <taxon>Bacillati</taxon>
        <taxon>Actinomycetota</taxon>
        <taxon>Actinomycetes</taxon>
        <taxon>Kitasatosporales</taxon>
        <taxon>Streptomycetaceae</taxon>
        <taxon>Kitasatospora</taxon>
    </lineage>
</organism>
<proteinExistence type="predicted"/>
<reference evidence="2" key="1">
    <citation type="journal article" date="2019" name="Int. J. Syst. Evol. Microbiol.">
        <title>The Global Catalogue of Microorganisms (GCM) 10K type strain sequencing project: providing services to taxonomists for standard genome sequencing and annotation.</title>
        <authorList>
            <consortium name="The Broad Institute Genomics Platform"/>
            <consortium name="The Broad Institute Genome Sequencing Center for Infectious Disease"/>
            <person name="Wu L."/>
            <person name="Ma J."/>
        </authorList>
    </citation>
    <scope>NUCLEOTIDE SEQUENCE [LARGE SCALE GENOMIC DNA]</scope>
    <source>
        <strain evidence="2">JCM 13006</strain>
    </source>
</reference>
<accession>A0ABP9DAP7</accession>
<dbReference type="EMBL" id="BAABIS010000001">
    <property type="protein sequence ID" value="GAA4833054.1"/>
    <property type="molecule type" value="Genomic_DNA"/>
</dbReference>
<protein>
    <submittedName>
        <fullName evidence="1">Uncharacterized protein</fullName>
    </submittedName>
</protein>
<sequence>MVPHVVLPSSGGGLVWGNTMEGDQLFLVPREDGSWTVSAFRRGWADRYDTDLGFIDWFHLAPAGRPDGHGLAAGARARPGGKRGAVPDGCRAPWRALPFLPVERSEAMTKQRSAEVEAVRAAVEAYYGKRTGSLRMLIAGIPDGLVEVLEPQLGRLESEVRGWRSGARLPDEVVLDLYLDTLDPEHPQDDLRPLADAAAEDDRQARLALRRGLLALGYGLEPDPHAPPATGGAPRWPALLPVPLGDSLATELREAGRYVLVQYGRAVHAALTEAQVDPIEEAQQGLYFPFAARDPDPPADGRPPVGAAPATWWQCEHGVELDWNDRKGWVHGPLDIWSGAGWEYHEPLPLPLFAHPEDIVAVVRQLLAGDRTIAPRTREWEHADALTMLWEQIETLERVYQERAEAHPWLR</sequence>
<evidence type="ECO:0000313" key="1">
    <source>
        <dbReference type="EMBL" id="GAA4833054.1"/>
    </source>
</evidence>
<comment type="caution">
    <text evidence="1">The sequence shown here is derived from an EMBL/GenBank/DDBJ whole genome shotgun (WGS) entry which is preliminary data.</text>
</comment>
<evidence type="ECO:0000313" key="2">
    <source>
        <dbReference type="Proteomes" id="UP001501752"/>
    </source>
</evidence>
<dbReference type="Proteomes" id="UP001501752">
    <property type="component" value="Unassembled WGS sequence"/>
</dbReference>
<gene>
    <name evidence="1" type="ORF">GCM10023235_04390</name>
</gene>